<sequence length="123" mass="13722">MALKLHAISPTPPATFVSSFATETLLLSPPKPTFKKSSLSGQKNHTHVCRSSVVDERQEISFTEPENQLINALIGIQGRGKSATPQQLNVLVSSLIFLLFQWLKLGSYLRVSRCRTWNLQLKC</sequence>
<reference evidence="1" key="1">
    <citation type="submission" date="2018-02" db="EMBL/GenBank/DDBJ databases">
        <title>Rhizophora mucronata_Transcriptome.</title>
        <authorList>
            <person name="Meera S.P."/>
            <person name="Sreeshan A."/>
            <person name="Augustine A."/>
        </authorList>
    </citation>
    <scope>NUCLEOTIDE SEQUENCE</scope>
    <source>
        <tissue evidence="1">Leaf</tissue>
    </source>
</reference>
<accession>A0A2P2LYZ8</accession>
<organism evidence="1">
    <name type="scientific">Rhizophora mucronata</name>
    <name type="common">Asiatic mangrove</name>
    <dbReference type="NCBI Taxonomy" id="61149"/>
    <lineage>
        <taxon>Eukaryota</taxon>
        <taxon>Viridiplantae</taxon>
        <taxon>Streptophyta</taxon>
        <taxon>Embryophyta</taxon>
        <taxon>Tracheophyta</taxon>
        <taxon>Spermatophyta</taxon>
        <taxon>Magnoliopsida</taxon>
        <taxon>eudicotyledons</taxon>
        <taxon>Gunneridae</taxon>
        <taxon>Pentapetalae</taxon>
        <taxon>rosids</taxon>
        <taxon>fabids</taxon>
        <taxon>Malpighiales</taxon>
        <taxon>Rhizophoraceae</taxon>
        <taxon>Rhizophora</taxon>
    </lineage>
</organism>
<proteinExistence type="predicted"/>
<dbReference type="EMBL" id="GGEC01042701">
    <property type="protein sequence ID" value="MBX23185.1"/>
    <property type="molecule type" value="Transcribed_RNA"/>
</dbReference>
<evidence type="ECO:0000313" key="1">
    <source>
        <dbReference type="EMBL" id="MBX23185.1"/>
    </source>
</evidence>
<dbReference type="AlphaFoldDB" id="A0A2P2LYZ8"/>
<protein>
    <submittedName>
        <fullName evidence="1">Structural molecule</fullName>
    </submittedName>
</protein>
<name>A0A2P2LYZ8_RHIMU</name>